<evidence type="ECO:0000256" key="4">
    <source>
        <dbReference type="SAM" id="MobiDB-lite"/>
    </source>
</evidence>
<dbReference type="InterPro" id="IPR038765">
    <property type="entry name" value="Papain-like_cys_pep_sf"/>
</dbReference>
<evidence type="ECO:0000259" key="5">
    <source>
        <dbReference type="PROSITE" id="PS50600"/>
    </source>
</evidence>
<evidence type="ECO:0000313" key="6">
    <source>
        <dbReference type="EMBL" id="ETP14697.1"/>
    </source>
</evidence>
<dbReference type="EMBL" id="ANIX01002050">
    <property type="protein sequence ID" value="ETP14697.1"/>
    <property type="molecule type" value="Genomic_DNA"/>
</dbReference>
<gene>
    <name evidence="6" type="ORF">F441_10382</name>
</gene>
<sequence>MISILLLIICTDTNTPFLHDAVLVCGRLSRWTCSSRPLKKVKQFSYEKFTEAGRGSTQKKLGTHSERYREAVRATHLIANEMADIEDEVEFEEMLRFVLDQWRNVRQRKSVPRRKSEDGDESQGDEQCGHGEKEDADKQIPVRTFTEDEIKAEFNISSSEDEEASQSGFQSNMYGRVSPSQGGTVKIRLNPKVKKVGCPQKHKKSTSAGEKKGRKWYEASEAGRTVAGEVTLTALVNSLDREQPGLMETQRRLSGVLMKHGEAENKKPKFKILKNPVLIQDPFYTLPEKLLDACMKLLPVSNTANHAISIDESQHSQGTGSAQLQGSVETIWIKHVGNFLRAQIETFKRVHNLMEVVKLGLDTHKWLVQEGIFSLPAEYHAVATSVADEILSTYPKKRIEGLPNLSDFQYALLYRVSPPTWLSDASIRALCIRLCEDYSSCRFAGFHSAVARSNRTRTEEPVVDHATRERVIKMAREDDVDTVLLPLNFSNFCWCCVVVKVHAKRIYYYDPLNQGPYIKAANAVANSLKIGGLTKYDVIPQNNPIQFDGFSCGVYVCWMFIRQVSTGHPVNISVASLTKRRFELFYYMLKGHLLPIQASVSAEQDGTEEKRPAVAQHEDQQQTHEEEQVEPTRKQEVAQTRV</sequence>
<feature type="compositionally biased region" description="Basic and acidic residues" evidence="4">
    <location>
        <begin position="607"/>
        <end position="636"/>
    </location>
</feature>
<dbReference type="GO" id="GO:0006508">
    <property type="term" value="P:proteolysis"/>
    <property type="evidence" value="ECO:0007669"/>
    <property type="project" value="UniProtKB-KW"/>
</dbReference>
<keyword evidence="3" id="KW-0378">Hydrolase</keyword>
<feature type="compositionally biased region" description="Basic residues" evidence="4">
    <location>
        <begin position="189"/>
        <end position="205"/>
    </location>
</feature>
<evidence type="ECO:0000256" key="3">
    <source>
        <dbReference type="ARBA" id="ARBA00022801"/>
    </source>
</evidence>
<reference evidence="6 7" key="1">
    <citation type="submission" date="2013-11" db="EMBL/GenBank/DDBJ databases">
        <title>The Genome Sequence of Phytophthora parasitica CJ01A1.</title>
        <authorList>
            <consortium name="The Broad Institute Genomics Platform"/>
            <person name="Russ C."/>
            <person name="Tyler B."/>
            <person name="Panabieres F."/>
            <person name="Shan W."/>
            <person name="Tripathy S."/>
            <person name="Grunwald N."/>
            <person name="Machado M."/>
            <person name="Johnson C.S."/>
            <person name="Walker B."/>
            <person name="Young S.K."/>
            <person name="Zeng Q."/>
            <person name="Gargeya S."/>
            <person name="Fitzgerald M."/>
            <person name="Haas B."/>
            <person name="Abouelleil A."/>
            <person name="Allen A.W."/>
            <person name="Alvarado L."/>
            <person name="Arachchi H.M."/>
            <person name="Berlin A.M."/>
            <person name="Chapman S.B."/>
            <person name="Gainer-Dewar J."/>
            <person name="Goldberg J."/>
            <person name="Griggs A."/>
            <person name="Gujja S."/>
            <person name="Hansen M."/>
            <person name="Howarth C."/>
            <person name="Imamovic A."/>
            <person name="Ireland A."/>
            <person name="Larimer J."/>
            <person name="McCowan C."/>
            <person name="Murphy C."/>
            <person name="Pearson M."/>
            <person name="Poon T.W."/>
            <person name="Priest M."/>
            <person name="Roberts A."/>
            <person name="Saif S."/>
            <person name="Shea T."/>
            <person name="Sisk P."/>
            <person name="Sykes S."/>
            <person name="Wortman J."/>
            <person name="Nusbaum C."/>
            <person name="Birren B."/>
        </authorList>
    </citation>
    <scope>NUCLEOTIDE SEQUENCE [LARGE SCALE GENOMIC DNA]</scope>
    <source>
        <strain evidence="6 7">CJ01A1</strain>
    </source>
</reference>
<dbReference type="AlphaFoldDB" id="W2WWM8"/>
<dbReference type="GO" id="GO:0008234">
    <property type="term" value="F:cysteine-type peptidase activity"/>
    <property type="evidence" value="ECO:0007669"/>
    <property type="project" value="InterPro"/>
</dbReference>
<dbReference type="SUPFAM" id="SSF54001">
    <property type="entry name" value="Cysteine proteinases"/>
    <property type="match status" value="1"/>
</dbReference>
<comment type="caution">
    <text evidence="6">The sequence shown here is derived from an EMBL/GenBank/DDBJ whole genome shotgun (WGS) entry which is preliminary data.</text>
</comment>
<protein>
    <recommendedName>
        <fullName evidence="5">Ubiquitin-like protease family profile domain-containing protein</fullName>
    </recommendedName>
</protein>
<evidence type="ECO:0000256" key="1">
    <source>
        <dbReference type="ARBA" id="ARBA00005234"/>
    </source>
</evidence>
<dbReference type="PROSITE" id="PS50600">
    <property type="entry name" value="ULP_PROTEASE"/>
    <property type="match status" value="1"/>
</dbReference>
<feature type="compositionally biased region" description="Basic and acidic residues" evidence="4">
    <location>
        <begin position="127"/>
        <end position="152"/>
    </location>
</feature>
<proteinExistence type="inferred from homology"/>
<dbReference type="Pfam" id="PF02902">
    <property type="entry name" value="Peptidase_C48"/>
    <property type="match status" value="1"/>
</dbReference>
<keyword evidence="2" id="KW-0645">Protease</keyword>
<organism evidence="6 7">
    <name type="scientific">Phytophthora nicotianae CJ01A1</name>
    <dbReference type="NCBI Taxonomy" id="1317063"/>
    <lineage>
        <taxon>Eukaryota</taxon>
        <taxon>Sar</taxon>
        <taxon>Stramenopiles</taxon>
        <taxon>Oomycota</taxon>
        <taxon>Peronosporomycetes</taxon>
        <taxon>Peronosporales</taxon>
        <taxon>Peronosporaceae</taxon>
        <taxon>Phytophthora</taxon>
    </lineage>
</organism>
<dbReference type="Proteomes" id="UP000018958">
    <property type="component" value="Unassembled WGS sequence"/>
</dbReference>
<evidence type="ECO:0000313" key="7">
    <source>
        <dbReference type="Proteomes" id="UP000018958"/>
    </source>
</evidence>
<accession>W2WWM8</accession>
<evidence type="ECO:0000256" key="2">
    <source>
        <dbReference type="ARBA" id="ARBA00022670"/>
    </source>
</evidence>
<feature type="domain" description="Ubiquitin-like protease family profile" evidence="5">
    <location>
        <begin position="384"/>
        <end position="563"/>
    </location>
</feature>
<dbReference type="Gene3D" id="3.40.395.10">
    <property type="entry name" value="Adenoviral Proteinase, Chain A"/>
    <property type="match status" value="1"/>
</dbReference>
<feature type="region of interest" description="Disordered" evidence="4">
    <location>
        <begin position="601"/>
        <end position="642"/>
    </location>
</feature>
<feature type="compositionally biased region" description="Polar residues" evidence="4">
    <location>
        <begin position="165"/>
        <end position="183"/>
    </location>
</feature>
<feature type="region of interest" description="Disordered" evidence="4">
    <location>
        <begin position="108"/>
        <end position="215"/>
    </location>
</feature>
<comment type="similarity">
    <text evidence="1">Belongs to the peptidase C48 family.</text>
</comment>
<name>W2WWM8_PHYNI</name>
<dbReference type="OrthoDB" id="120868at2759"/>
<dbReference type="InterPro" id="IPR003653">
    <property type="entry name" value="Peptidase_C48_C"/>
</dbReference>